<dbReference type="PANTHER" id="PTHR30566">
    <property type="entry name" value="YNAI-RELATED MECHANOSENSITIVE ION CHANNEL"/>
    <property type="match status" value="1"/>
</dbReference>
<dbReference type="PANTHER" id="PTHR30566:SF5">
    <property type="entry name" value="MECHANOSENSITIVE ION CHANNEL PROTEIN 1, MITOCHONDRIAL-RELATED"/>
    <property type="match status" value="1"/>
</dbReference>
<evidence type="ECO:0000256" key="5">
    <source>
        <dbReference type="SAM" id="Phobius"/>
    </source>
</evidence>
<keyword evidence="3 5" id="KW-1133">Transmembrane helix</keyword>
<evidence type="ECO:0000256" key="3">
    <source>
        <dbReference type="ARBA" id="ARBA00022989"/>
    </source>
</evidence>
<evidence type="ECO:0000259" key="6">
    <source>
        <dbReference type="Pfam" id="PF00924"/>
    </source>
</evidence>
<dbReference type="Proteomes" id="UP000196355">
    <property type="component" value="Unassembled WGS sequence"/>
</dbReference>
<evidence type="ECO:0000313" key="7">
    <source>
        <dbReference type="EMBL" id="OVE63515.1"/>
    </source>
</evidence>
<organism evidence="7 8">
    <name type="scientific">Chryseobacterium mucoviscidosis</name>
    <dbReference type="NCBI Taxonomy" id="1945581"/>
    <lineage>
        <taxon>Bacteria</taxon>
        <taxon>Pseudomonadati</taxon>
        <taxon>Bacteroidota</taxon>
        <taxon>Flavobacteriia</taxon>
        <taxon>Flavobacteriales</taxon>
        <taxon>Weeksellaceae</taxon>
        <taxon>Chryseobacterium group</taxon>
        <taxon>Chryseobacterium</taxon>
    </lineage>
</organism>
<name>A0A202CIR8_9FLAO</name>
<protein>
    <submittedName>
        <fullName evidence="7">Mechanosensitive ion channel protein MscS</fullName>
    </submittedName>
</protein>
<feature type="domain" description="Mechanosensitive ion channel MscS" evidence="6">
    <location>
        <begin position="26"/>
        <end position="73"/>
    </location>
</feature>
<evidence type="ECO:0000313" key="8">
    <source>
        <dbReference type="Proteomes" id="UP000196355"/>
    </source>
</evidence>
<dbReference type="EMBL" id="MVAG01000006">
    <property type="protein sequence ID" value="OVE63515.1"/>
    <property type="molecule type" value="Genomic_DNA"/>
</dbReference>
<dbReference type="InterPro" id="IPR006685">
    <property type="entry name" value="MscS_channel_2nd"/>
</dbReference>
<comment type="caution">
    <text evidence="7">The sequence shown here is derived from an EMBL/GenBank/DDBJ whole genome shotgun (WGS) entry which is preliminary data.</text>
</comment>
<dbReference type="GO" id="GO:0016020">
    <property type="term" value="C:membrane"/>
    <property type="evidence" value="ECO:0007669"/>
    <property type="project" value="UniProtKB-SubCell"/>
</dbReference>
<dbReference type="SUPFAM" id="SSF50182">
    <property type="entry name" value="Sm-like ribonucleoproteins"/>
    <property type="match status" value="1"/>
</dbReference>
<proteinExistence type="predicted"/>
<dbReference type="InterPro" id="IPR023408">
    <property type="entry name" value="MscS_beta-dom_sf"/>
</dbReference>
<reference evidence="8" key="1">
    <citation type="submission" date="2017-02" db="EMBL/GenBank/DDBJ databases">
        <authorList>
            <person name="Tetz G."/>
            <person name="Tetz V."/>
        </authorList>
    </citation>
    <scope>NUCLEOTIDE SEQUENCE [LARGE SCALE GENOMIC DNA]</scope>
    <source>
        <strain evidence="8">VT16-26</strain>
    </source>
</reference>
<evidence type="ECO:0000256" key="2">
    <source>
        <dbReference type="ARBA" id="ARBA00022692"/>
    </source>
</evidence>
<comment type="subcellular location">
    <subcellularLocation>
        <location evidence="1">Membrane</location>
    </subcellularLocation>
</comment>
<keyword evidence="8" id="KW-1185">Reference proteome</keyword>
<evidence type="ECO:0000256" key="1">
    <source>
        <dbReference type="ARBA" id="ARBA00004370"/>
    </source>
</evidence>
<keyword evidence="4 5" id="KW-0472">Membrane</keyword>
<dbReference type="Pfam" id="PF00924">
    <property type="entry name" value="MS_channel_2nd"/>
    <property type="match status" value="1"/>
</dbReference>
<gene>
    <name evidence="7" type="ORF">B0E34_00020</name>
</gene>
<feature type="non-terminal residue" evidence="7">
    <location>
        <position position="1"/>
    </location>
</feature>
<feature type="non-terminal residue" evidence="7">
    <location>
        <position position="76"/>
    </location>
</feature>
<dbReference type="InterPro" id="IPR010920">
    <property type="entry name" value="LSM_dom_sf"/>
</dbReference>
<feature type="transmembrane region" description="Helical" evidence="5">
    <location>
        <begin position="6"/>
        <end position="28"/>
    </location>
</feature>
<evidence type="ECO:0000256" key="4">
    <source>
        <dbReference type="ARBA" id="ARBA00023136"/>
    </source>
</evidence>
<dbReference type="AlphaFoldDB" id="A0A202CIR8"/>
<keyword evidence="2 5" id="KW-0812">Transmembrane</keyword>
<dbReference type="GO" id="GO:0008381">
    <property type="term" value="F:mechanosensitive monoatomic ion channel activity"/>
    <property type="evidence" value="ECO:0007669"/>
    <property type="project" value="UniProtKB-ARBA"/>
</dbReference>
<accession>A0A202CIR8</accession>
<dbReference type="RefSeq" id="WP_133059883.1">
    <property type="nucleotide sequence ID" value="NZ_MVAG01000006.1"/>
</dbReference>
<sequence>GFRGFLWKLIGSLGFAGVIAVVALNDVVSSIFSGMLIGIDIAFKVGDYITIGSPSGSVEDIGFLTTKIITDAGMKA</sequence>
<dbReference type="Gene3D" id="2.30.30.60">
    <property type="match status" value="1"/>
</dbReference>